<evidence type="ECO:0000313" key="10">
    <source>
        <dbReference type="Proteomes" id="UP000004947"/>
    </source>
</evidence>
<dbReference type="InterPro" id="IPR008964">
    <property type="entry name" value="Invasin/intimin_cell_adhesion"/>
</dbReference>
<feature type="domain" description="Glycoside hydrolase family 2 catalytic" evidence="6">
    <location>
        <begin position="333"/>
        <end position="453"/>
    </location>
</feature>
<accession>A6DQA6</accession>
<feature type="coiled-coil region" evidence="4">
    <location>
        <begin position="842"/>
        <end position="869"/>
    </location>
</feature>
<dbReference type="SUPFAM" id="SSF51445">
    <property type="entry name" value="(Trans)glycosidases"/>
    <property type="match status" value="1"/>
</dbReference>
<dbReference type="Pfam" id="PF02837">
    <property type="entry name" value="Glyco_hydro_2_N"/>
    <property type="match status" value="1"/>
</dbReference>
<organism evidence="9 10">
    <name type="scientific">Lentisphaera araneosa HTCC2155</name>
    <dbReference type="NCBI Taxonomy" id="313628"/>
    <lineage>
        <taxon>Bacteria</taxon>
        <taxon>Pseudomonadati</taxon>
        <taxon>Lentisphaerota</taxon>
        <taxon>Lentisphaeria</taxon>
        <taxon>Lentisphaerales</taxon>
        <taxon>Lentisphaeraceae</taxon>
        <taxon>Lentisphaera</taxon>
    </lineage>
</organism>
<evidence type="ECO:0000256" key="4">
    <source>
        <dbReference type="SAM" id="Coils"/>
    </source>
</evidence>
<evidence type="ECO:0000259" key="6">
    <source>
        <dbReference type="Pfam" id="PF02836"/>
    </source>
</evidence>
<proteinExistence type="inferred from homology"/>
<dbReference type="RefSeq" id="WP_007280035.1">
    <property type="nucleotide sequence ID" value="NZ_ABCK01000019.1"/>
</dbReference>
<sequence length="879" mass="99174">MTSKSLLYIIITKSLAVVTLAFIQPSINAAQKFSTAGFYAVEDSQRTVENFNPGWRFIKKDVQGAEKSNFDDSTWEAANLPHGLEILGENGSGGRNYQGKAWYRKKFDVKKNNGRTFIYFESVMGEAQVYINGKKVAEHFGGYLPFAADITDVITLDGKNNTIAVMTNNSNSKLYPPGQAQDRLDFAYFGGIYRDSYLIQTNDVHVTLPEISTTIAGAGVFPATLDIKGNTAKLEVRTEIKNNSLHKKELLVRNTLVTAENEKITSIEQVLTLEAGEKQQLSKQFTANNVRLWHPDNPYLHYIKTEIIFNNKVIDSLKTKIGIRLFEMKGAEGLFINRKWIGKKLIGANRHQDHQYLGNALPNSGQWRDVKLLRKGGCNIIRAGHYPQDPAFYDACDELGMLTTTANPGWHFYNFKEKIFEERLYQDTRNLVRRDRNVASILMWETAINEFPRQPDYAMSTMHKLAHQEFPFPGMYTVADHHEAKKGGLDMYYHGHDKDVNSFNREYGDGGEVDNWYSQNASTRVNMKWGETALLNAAIKQTKTLNYRHSTSKVRLGGTIWCGIDHYRGYHPDPFMGGLLNAVRIPRTTYYLYKSQYDANYKVPGIESGPMLHIANELTQISPKDILIYSNCDEIRLTWCGDLIGTEKPQRKNYEHMPHPPFVFKDAFEFTKVKRRGKNKIDPVLIAEGFINGKLVTRVEKRYPQRSEQLKLSLGDEGLNMVADGSDMIRVYATVVDINGTKKVLADESVYFSVVGAGELIGGRFNNANPTQTSYGVATALVRASTEAGTITVTAHSNGLKSDAITIKTVTPYTPLNLNETYVSESKKSDTETILISQTVEVNDLPLNIQKLQGELKKLRQDIVGKDQTIMDLRSKVKE</sequence>
<evidence type="ECO:0000259" key="8">
    <source>
        <dbReference type="Pfam" id="PF18565"/>
    </source>
</evidence>
<dbReference type="SUPFAM" id="SSF49303">
    <property type="entry name" value="beta-Galactosidase/glucuronidase domain"/>
    <property type="match status" value="1"/>
</dbReference>
<evidence type="ECO:0000256" key="3">
    <source>
        <dbReference type="ARBA" id="ARBA00023295"/>
    </source>
</evidence>
<dbReference type="STRING" id="313628.LNTAR_16458"/>
<dbReference type="GO" id="GO:0004553">
    <property type="term" value="F:hydrolase activity, hydrolyzing O-glycosyl compounds"/>
    <property type="evidence" value="ECO:0007669"/>
    <property type="project" value="InterPro"/>
</dbReference>
<dbReference type="EMBL" id="ABCK01000019">
    <property type="protein sequence ID" value="EDM26157.1"/>
    <property type="molecule type" value="Genomic_DNA"/>
</dbReference>
<dbReference type="InterPro" id="IPR017853">
    <property type="entry name" value="GH"/>
</dbReference>
<evidence type="ECO:0000256" key="2">
    <source>
        <dbReference type="ARBA" id="ARBA00022801"/>
    </source>
</evidence>
<dbReference type="Proteomes" id="UP000004947">
    <property type="component" value="Unassembled WGS sequence"/>
</dbReference>
<dbReference type="AlphaFoldDB" id="A6DQA6"/>
<dbReference type="InterPro" id="IPR051913">
    <property type="entry name" value="GH2_Domain-Containing"/>
</dbReference>
<keyword evidence="3" id="KW-0326">Glycosidase</keyword>
<dbReference type="InterPro" id="IPR006102">
    <property type="entry name" value="Ig-like_GH2"/>
</dbReference>
<dbReference type="eggNOG" id="COG3250">
    <property type="taxonomic scope" value="Bacteria"/>
</dbReference>
<feature type="domain" description="Glycoside hydrolase family 2 immunoglobulin-like beta-sandwich" evidence="5">
    <location>
        <begin position="226"/>
        <end position="324"/>
    </location>
</feature>
<dbReference type="InterPro" id="IPR006104">
    <property type="entry name" value="Glyco_hydro_2_N"/>
</dbReference>
<evidence type="ECO:0000256" key="1">
    <source>
        <dbReference type="ARBA" id="ARBA00007401"/>
    </source>
</evidence>
<dbReference type="InterPro" id="IPR036156">
    <property type="entry name" value="Beta-gal/glucu_dom_sf"/>
</dbReference>
<dbReference type="Pfam" id="PF02836">
    <property type="entry name" value="Glyco_hydro_2_C"/>
    <property type="match status" value="1"/>
</dbReference>
<dbReference type="InterPro" id="IPR006103">
    <property type="entry name" value="Glyco_hydro_2_cat"/>
</dbReference>
<feature type="domain" description="Glycosyl hydrolases family 2 sugar binding" evidence="7">
    <location>
        <begin position="95"/>
        <end position="200"/>
    </location>
</feature>
<dbReference type="OrthoDB" id="9801077at2"/>
<protein>
    <submittedName>
        <fullName evidence="9">Beta-galactosidase</fullName>
    </submittedName>
</protein>
<dbReference type="SUPFAM" id="SSF49373">
    <property type="entry name" value="Invasin/intimin cell-adhesion fragments"/>
    <property type="match status" value="1"/>
</dbReference>
<keyword evidence="10" id="KW-1185">Reference proteome</keyword>
<dbReference type="PANTHER" id="PTHR42732:SF1">
    <property type="entry name" value="BETA-MANNOSIDASE"/>
    <property type="match status" value="1"/>
</dbReference>
<dbReference type="SUPFAM" id="SSF49785">
    <property type="entry name" value="Galactose-binding domain-like"/>
    <property type="match status" value="1"/>
</dbReference>
<dbReference type="InterPro" id="IPR013783">
    <property type="entry name" value="Ig-like_fold"/>
</dbReference>
<keyword evidence="2" id="KW-0378">Hydrolase</keyword>
<name>A6DQA6_9BACT</name>
<reference evidence="9 10" key="1">
    <citation type="journal article" date="2010" name="J. Bacteriol.">
        <title>Genome sequence of Lentisphaera araneosa HTCC2155T, the type species of the order Lentisphaerales in the phylum Lentisphaerae.</title>
        <authorList>
            <person name="Thrash J.C."/>
            <person name="Cho J.C."/>
            <person name="Vergin K.L."/>
            <person name="Morris R.M."/>
            <person name="Giovannoni S.J."/>
        </authorList>
    </citation>
    <scope>NUCLEOTIDE SEQUENCE [LARGE SCALE GENOMIC DNA]</scope>
    <source>
        <strain evidence="9 10">HTCC2155</strain>
    </source>
</reference>
<gene>
    <name evidence="9" type="ORF">LNTAR_16458</name>
</gene>
<dbReference type="Gene3D" id="2.60.40.10">
    <property type="entry name" value="Immunoglobulins"/>
    <property type="match status" value="2"/>
</dbReference>
<dbReference type="InterPro" id="IPR040605">
    <property type="entry name" value="Glyco_hydro2_dom5"/>
</dbReference>
<evidence type="ECO:0000313" key="9">
    <source>
        <dbReference type="EMBL" id="EDM26157.1"/>
    </source>
</evidence>
<dbReference type="InterPro" id="IPR008979">
    <property type="entry name" value="Galactose-bd-like_sf"/>
</dbReference>
<evidence type="ECO:0000259" key="5">
    <source>
        <dbReference type="Pfam" id="PF00703"/>
    </source>
</evidence>
<dbReference type="Pfam" id="PF18565">
    <property type="entry name" value="Glyco_hydro2_C5"/>
    <property type="match status" value="1"/>
</dbReference>
<keyword evidence="4" id="KW-0175">Coiled coil</keyword>
<dbReference type="Gene3D" id="2.60.120.260">
    <property type="entry name" value="Galactose-binding domain-like"/>
    <property type="match status" value="1"/>
</dbReference>
<feature type="domain" description="Glycoside hydrolase family 2" evidence="8">
    <location>
        <begin position="720"/>
        <end position="806"/>
    </location>
</feature>
<dbReference type="PANTHER" id="PTHR42732">
    <property type="entry name" value="BETA-GALACTOSIDASE"/>
    <property type="match status" value="1"/>
</dbReference>
<dbReference type="Gene3D" id="3.20.20.80">
    <property type="entry name" value="Glycosidases"/>
    <property type="match status" value="1"/>
</dbReference>
<dbReference type="Pfam" id="PF00703">
    <property type="entry name" value="Glyco_hydro_2"/>
    <property type="match status" value="1"/>
</dbReference>
<comment type="caution">
    <text evidence="9">The sequence shown here is derived from an EMBL/GenBank/DDBJ whole genome shotgun (WGS) entry which is preliminary data.</text>
</comment>
<evidence type="ECO:0000259" key="7">
    <source>
        <dbReference type="Pfam" id="PF02837"/>
    </source>
</evidence>
<comment type="similarity">
    <text evidence="1">Belongs to the glycosyl hydrolase 2 family.</text>
</comment>
<dbReference type="GO" id="GO:0005975">
    <property type="term" value="P:carbohydrate metabolic process"/>
    <property type="evidence" value="ECO:0007669"/>
    <property type="project" value="InterPro"/>
</dbReference>